<dbReference type="Pfam" id="PF01610">
    <property type="entry name" value="DDE_Tnp_ISL3"/>
    <property type="match status" value="1"/>
</dbReference>
<accession>A0A6V8Q8B9</accession>
<sequence>EVRKAEVRRSGKKMKGLLCGKKFILLKRMSNLRGDARKALKGLLSVNRRIYKAHLLKESFGQ</sequence>
<reference evidence="2 3" key="1">
    <citation type="journal article" date="2020" name="Front. Microbiol.">
        <title>Single-cell genomics of novel Actinobacteria with the Wood-Ljungdahl pathway discovered in a serpentinizing system.</title>
        <authorList>
            <person name="Merino N."/>
            <person name="Kawai M."/>
            <person name="Boyd E.S."/>
            <person name="Colman D.R."/>
            <person name="McGlynn S.E."/>
            <person name="Nealson K.H."/>
            <person name="Kurokawa K."/>
            <person name="Hongoh Y."/>
        </authorList>
    </citation>
    <scope>NUCLEOTIDE SEQUENCE [LARGE SCALE GENOMIC DNA]</scope>
    <source>
        <strain evidence="2 3">S47</strain>
    </source>
</reference>
<evidence type="ECO:0000313" key="3">
    <source>
        <dbReference type="Proteomes" id="UP000569018"/>
    </source>
</evidence>
<evidence type="ECO:0000313" key="2">
    <source>
        <dbReference type="EMBL" id="GFP40793.1"/>
    </source>
</evidence>
<dbReference type="Proteomes" id="UP000569018">
    <property type="component" value="Unassembled WGS sequence"/>
</dbReference>
<proteinExistence type="predicted"/>
<organism evidence="2 3">
    <name type="scientific">Candidatus Hakubella thermalkaliphila</name>
    <dbReference type="NCBI Taxonomy" id="2754717"/>
    <lineage>
        <taxon>Bacteria</taxon>
        <taxon>Bacillati</taxon>
        <taxon>Actinomycetota</taxon>
        <taxon>Actinomycetota incertae sedis</taxon>
        <taxon>Candidatus Hakubellales</taxon>
        <taxon>Candidatus Hakubellaceae</taxon>
        <taxon>Candidatus Hakubella</taxon>
    </lineage>
</organism>
<gene>
    <name evidence="2" type="ORF">HKBW3S47_02490</name>
</gene>
<feature type="non-terminal residue" evidence="2">
    <location>
        <position position="1"/>
    </location>
</feature>
<dbReference type="InterPro" id="IPR002560">
    <property type="entry name" value="Transposase_DDE"/>
</dbReference>
<name>A0A6V8Q8B9_9ACTN</name>
<feature type="domain" description="Transposase IS204/IS1001/IS1096/IS1165 DDE" evidence="1">
    <location>
        <begin position="1"/>
        <end position="61"/>
    </location>
</feature>
<evidence type="ECO:0000259" key="1">
    <source>
        <dbReference type="Pfam" id="PF01610"/>
    </source>
</evidence>
<protein>
    <recommendedName>
        <fullName evidence="1">Transposase IS204/IS1001/IS1096/IS1165 DDE domain-containing protein</fullName>
    </recommendedName>
</protein>
<dbReference type="AlphaFoldDB" id="A0A6V8Q8B9"/>
<comment type="caution">
    <text evidence="2">The sequence shown here is derived from an EMBL/GenBank/DDBJ whole genome shotgun (WGS) entry which is preliminary data.</text>
</comment>
<dbReference type="EMBL" id="BLSD01000468">
    <property type="protein sequence ID" value="GFP40793.1"/>
    <property type="molecule type" value="Genomic_DNA"/>
</dbReference>